<keyword evidence="1" id="KW-1133">Transmembrane helix</keyword>
<comment type="caution">
    <text evidence="2">The sequence shown here is derived from an EMBL/GenBank/DDBJ whole genome shotgun (WGS) entry which is preliminary data.</text>
</comment>
<evidence type="ECO:0000256" key="1">
    <source>
        <dbReference type="SAM" id="Phobius"/>
    </source>
</evidence>
<keyword evidence="1" id="KW-0472">Membrane</keyword>
<reference evidence="3" key="1">
    <citation type="journal article" date="2019" name="Int. J. Syst. Evol. Microbiol.">
        <title>The Global Catalogue of Microorganisms (GCM) 10K type strain sequencing project: providing services to taxonomists for standard genome sequencing and annotation.</title>
        <authorList>
            <consortium name="The Broad Institute Genomics Platform"/>
            <consortium name="The Broad Institute Genome Sequencing Center for Infectious Disease"/>
            <person name="Wu L."/>
            <person name="Ma J."/>
        </authorList>
    </citation>
    <scope>NUCLEOTIDE SEQUENCE [LARGE SCALE GENOMIC DNA]</scope>
    <source>
        <strain evidence="3">JCM 14900</strain>
    </source>
</reference>
<dbReference type="EMBL" id="BAAAOF010000008">
    <property type="protein sequence ID" value="GAA1938592.1"/>
    <property type="molecule type" value="Genomic_DNA"/>
</dbReference>
<accession>A0ABP5BC51</accession>
<proteinExistence type="predicted"/>
<feature type="transmembrane region" description="Helical" evidence="1">
    <location>
        <begin position="47"/>
        <end position="66"/>
    </location>
</feature>
<dbReference type="Proteomes" id="UP001501343">
    <property type="component" value="Unassembled WGS sequence"/>
</dbReference>
<keyword evidence="3" id="KW-1185">Reference proteome</keyword>
<name>A0ABP5BC51_9MICO</name>
<sequence>MEGYLEGWHDFNVALMGAVAALAGLLIVASSVNIAEIVKAPAVASRLAAGLAGLVLAIVACALGLIPGIPPLAYGAGVILAAVGAAIIQWRATQRIYGNADPANRWKAGKAALGFVSPLAYLAGGVLLVVGMPSGLVAFAIGAIASIVAGILISWIALVEILR</sequence>
<feature type="transmembrane region" description="Helical" evidence="1">
    <location>
        <begin position="72"/>
        <end position="90"/>
    </location>
</feature>
<feature type="transmembrane region" description="Helical" evidence="1">
    <location>
        <begin position="136"/>
        <end position="158"/>
    </location>
</feature>
<feature type="transmembrane region" description="Helical" evidence="1">
    <location>
        <begin position="12"/>
        <end position="35"/>
    </location>
</feature>
<evidence type="ECO:0008006" key="4">
    <source>
        <dbReference type="Google" id="ProtNLM"/>
    </source>
</evidence>
<keyword evidence="1" id="KW-0812">Transmembrane</keyword>
<feature type="transmembrane region" description="Helical" evidence="1">
    <location>
        <begin position="111"/>
        <end position="130"/>
    </location>
</feature>
<protein>
    <recommendedName>
        <fullName evidence="4">Modulator of FtsH protease</fullName>
    </recommendedName>
</protein>
<dbReference type="RefSeq" id="WP_248152263.1">
    <property type="nucleotide sequence ID" value="NZ_BAAAOF010000008.1"/>
</dbReference>
<gene>
    <name evidence="2" type="ORF">GCM10009775_33450</name>
</gene>
<evidence type="ECO:0000313" key="3">
    <source>
        <dbReference type="Proteomes" id="UP001501343"/>
    </source>
</evidence>
<evidence type="ECO:0000313" key="2">
    <source>
        <dbReference type="EMBL" id="GAA1938592.1"/>
    </source>
</evidence>
<organism evidence="2 3">
    <name type="scientific">Microbacterium aoyamense</name>
    <dbReference type="NCBI Taxonomy" id="344166"/>
    <lineage>
        <taxon>Bacteria</taxon>
        <taxon>Bacillati</taxon>
        <taxon>Actinomycetota</taxon>
        <taxon>Actinomycetes</taxon>
        <taxon>Micrococcales</taxon>
        <taxon>Microbacteriaceae</taxon>
        <taxon>Microbacterium</taxon>
    </lineage>
</organism>